<evidence type="ECO:0000313" key="10">
    <source>
        <dbReference type="Proteomes" id="UP001497497"/>
    </source>
</evidence>
<dbReference type="GO" id="GO:0004198">
    <property type="term" value="F:calcium-dependent cysteine-type endopeptidase activity"/>
    <property type="evidence" value="ECO:0007669"/>
    <property type="project" value="InterPro"/>
</dbReference>
<accession>A0AAV2IHW2</accession>
<evidence type="ECO:0000259" key="7">
    <source>
        <dbReference type="PROSITE" id="PS50004"/>
    </source>
</evidence>
<dbReference type="InterPro" id="IPR022682">
    <property type="entry name" value="Calpain_domain_III"/>
</dbReference>
<keyword evidence="4 6" id="KW-0788">Thiol protease</keyword>
<dbReference type="InterPro" id="IPR022684">
    <property type="entry name" value="Calpain_cysteine_protease"/>
</dbReference>
<dbReference type="InterPro" id="IPR038765">
    <property type="entry name" value="Papain-like_cys_pep_sf"/>
</dbReference>
<dbReference type="PROSITE" id="PS50004">
    <property type="entry name" value="C2"/>
    <property type="match status" value="1"/>
</dbReference>
<evidence type="ECO:0000256" key="3">
    <source>
        <dbReference type="ARBA" id="ARBA00022801"/>
    </source>
</evidence>
<comment type="caution">
    <text evidence="9">The sequence shown here is derived from an EMBL/GenBank/DDBJ whole genome shotgun (WGS) entry which is preliminary data.</text>
</comment>
<dbReference type="PANTHER" id="PTHR10183:SF379">
    <property type="entry name" value="CALPAIN-5"/>
    <property type="match status" value="1"/>
</dbReference>
<feature type="active site" evidence="5 6">
    <location>
        <position position="249"/>
    </location>
</feature>
<protein>
    <recommendedName>
        <fullName evidence="11">Calpain-5</fullName>
    </recommendedName>
</protein>
<keyword evidence="10" id="KW-1185">Reference proteome</keyword>
<feature type="active site" evidence="5 6">
    <location>
        <position position="83"/>
    </location>
</feature>
<dbReference type="SUPFAM" id="SSF49562">
    <property type="entry name" value="C2 domain (Calcium/lipid-binding domain, CaLB)"/>
    <property type="match status" value="1"/>
</dbReference>
<dbReference type="PRINTS" id="PR00704">
    <property type="entry name" value="CALPAIN"/>
</dbReference>
<keyword evidence="3 6" id="KW-0378">Hydrolase</keyword>
<dbReference type="EMBL" id="CAXITT010000794">
    <property type="protein sequence ID" value="CAL1546273.1"/>
    <property type="molecule type" value="Genomic_DNA"/>
</dbReference>
<proteinExistence type="inferred from homology"/>
<dbReference type="InterPro" id="IPR000008">
    <property type="entry name" value="C2_dom"/>
</dbReference>
<evidence type="ECO:0008006" key="11">
    <source>
        <dbReference type="Google" id="ProtNLM"/>
    </source>
</evidence>
<organism evidence="9 10">
    <name type="scientific">Lymnaea stagnalis</name>
    <name type="common">Great pond snail</name>
    <name type="synonym">Helix stagnalis</name>
    <dbReference type="NCBI Taxonomy" id="6523"/>
    <lineage>
        <taxon>Eukaryota</taxon>
        <taxon>Metazoa</taxon>
        <taxon>Spiralia</taxon>
        <taxon>Lophotrochozoa</taxon>
        <taxon>Mollusca</taxon>
        <taxon>Gastropoda</taxon>
        <taxon>Heterobranchia</taxon>
        <taxon>Euthyneura</taxon>
        <taxon>Panpulmonata</taxon>
        <taxon>Hygrophila</taxon>
        <taxon>Lymnaeoidea</taxon>
        <taxon>Lymnaeidae</taxon>
        <taxon>Lymnaea</taxon>
    </lineage>
</organism>
<reference evidence="9 10" key="1">
    <citation type="submission" date="2024-04" db="EMBL/GenBank/DDBJ databases">
        <authorList>
            <consortium name="Genoscope - CEA"/>
            <person name="William W."/>
        </authorList>
    </citation>
    <scope>NUCLEOTIDE SEQUENCE [LARGE SCALE GENOMIC DNA]</scope>
</reference>
<evidence type="ECO:0000256" key="2">
    <source>
        <dbReference type="ARBA" id="ARBA00022670"/>
    </source>
</evidence>
<gene>
    <name evidence="9" type="ORF">GSLYS_00019650001</name>
</gene>
<evidence type="ECO:0000256" key="1">
    <source>
        <dbReference type="ARBA" id="ARBA00007623"/>
    </source>
</evidence>
<dbReference type="Gene3D" id="2.60.40.150">
    <property type="entry name" value="C2 domain"/>
    <property type="match status" value="1"/>
</dbReference>
<dbReference type="SUPFAM" id="SSF49758">
    <property type="entry name" value="Calpain large subunit, middle domain (domain III)"/>
    <property type="match status" value="1"/>
</dbReference>
<dbReference type="SMART" id="SM00720">
    <property type="entry name" value="calpain_III"/>
    <property type="match status" value="1"/>
</dbReference>
<evidence type="ECO:0000256" key="5">
    <source>
        <dbReference type="PIRSR" id="PIRSR622684-1"/>
    </source>
</evidence>
<evidence type="ECO:0000259" key="8">
    <source>
        <dbReference type="PROSITE" id="PS50203"/>
    </source>
</evidence>
<feature type="active site" evidence="5 6">
    <location>
        <position position="282"/>
    </location>
</feature>
<feature type="domain" description="C2" evidence="7">
    <location>
        <begin position="489"/>
        <end position="602"/>
    </location>
</feature>
<dbReference type="InterPro" id="IPR001300">
    <property type="entry name" value="Peptidase_C2_calpain_cat"/>
</dbReference>
<evidence type="ECO:0000256" key="6">
    <source>
        <dbReference type="PROSITE-ProRule" id="PRU00239"/>
    </source>
</evidence>
<dbReference type="Pfam" id="PF00648">
    <property type="entry name" value="Peptidase_C2"/>
    <property type="match status" value="1"/>
</dbReference>
<dbReference type="SUPFAM" id="SSF54001">
    <property type="entry name" value="Cysteine proteinases"/>
    <property type="match status" value="1"/>
</dbReference>
<dbReference type="InterPro" id="IPR035892">
    <property type="entry name" value="C2_domain_sf"/>
</dbReference>
<dbReference type="AlphaFoldDB" id="A0AAV2IHW2"/>
<dbReference type="CDD" id="cd00044">
    <property type="entry name" value="CysPc"/>
    <property type="match status" value="1"/>
</dbReference>
<dbReference type="Gene3D" id="2.60.120.380">
    <property type="match status" value="1"/>
</dbReference>
<dbReference type="Proteomes" id="UP001497497">
    <property type="component" value="Unassembled WGS sequence"/>
</dbReference>
<dbReference type="PANTHER" id="PTHR10183">
    <property type="entry name" value="CALPAIN"/>
    <property type="match status" value="1"/>
</dbReference>
<comment type="similarity">
    <text evidence="1">Belongs to the peptidase C2 family.</text>
</comment>
<dbReference type="Pfam" id="PF00168">
    <property type="entry name" value="C2"/>
    <property type="match status" value="1"/>
</dbReference>
<evidence type="ECO:0000313" key="9">
    <source>
        <dbReference type="EMBL" id="CAL1546273.1"/>
    </source>
</evidence>
<evidence type="ECO:0000256" key="4">
    <source>
        <dbReference type="ARBA" id="ARBA00022807"/>
    </source>
</evidence>
<dbReference type="FunFam" id="3.90.70.10:FF:000114">
    <property type="entry name" value="Calpain a"/>
    <property type="match status" value="1"/>
</dbReference>
<dbReference type="PROSITE" id="PS50203">
    <property type="entry name" value="CALPAIN_CAT"/>
    <property type="match status" value="1"/>
</dbReference>
<dbReference type="InterPro" id="IPR022683">
    <property type="entry name" value="Calpain_III"/>
</dbReference>
<dbReference type="GO" id="GO:0005737">
    <property type="term" value="C:cytoplasm"/>
    <property type="evidence" value="ECO:0007669"/>
    <property type="project" value="TreeGrafter"/>
</dbReference>
<dbReference type="InterPro" id="IPR036213">
    <property type="entry name" value="Calpain_III_sf"/>
</dbReference>
<dbReference type="GO" id="GO:0006508">
    <property type="term" value="P:proteolysis"/>
    <property type="evidence" value="ECO:0007669"/>
    <property type="project" value="UniProtKB-KW"/>
</dbReference>
<keyword evidence="2 6" id="KW-0645">Protease</keyword>
<dbReference type="Pfam" id="PF01067">
    <property type="entry name" value="Calpain_III"/>
    <property type="match status" value="1"/>
</dbReference>
<sequence length="633" mass="73042">MATALKSKTTEAQNYGKLRSDCLRKKELFTDPKFPNNGASLYYSRSAPADIIWKRPKDIVEDPKFFVDTKIIGEFSQGELGNCSFVAACVCLVKNKSLWCKVVPDHRSQVFSPSSKYAGIFHFKFWSCGSWVDVVIDDYLPTKDGRLIYTHSNSRNEFWPALLEKAYAKLFGSYEALTSGKARNAMVDLTGGIGEDIKMEDFKTMAEKDRLYRRLLDAKANGALICASIKANNASEREAKLSVGLIRGHAYSLTQVKRIHLKGSRSLWNKKNDKIAMVRLRNPWGRDDWKGAWCDGSPDWDKVNASDLKSMTLKKNYDGKFWMCFDEFCQYFTDVDICHVLNMNFFTLRKPWKERVVTGSWSKSLKRAGGCGNNNTFLENPQFVVEIHKDEQELTISLEQEDRRSRREESHSIGVSVHQIDLHRKFRMHDRMDDVHVTPFNKSRSTFNRVLLKQGSYCLLPSTFDPGYEGKYLLRIYSKDDFTLRELTKDGPSPPRFFRKPKLAATAVTVRKLEDLTIPGAGEDQEVYYLIKCEKKLTRSGCTVKSSNPEWKERVTLYREHPDDDIVIEAWVKHRLKDDLIGRTTLTPSTVQEYSQGEKIWRRELNLTNKSGQEERRGYIWVKVKHTTNFMDV</sequence>
<feature type="domain" description="Calpain catalytic" evidence="8">
    <location>
        <begin position="28"/>
        <end position="341"/>
    </location>
</feature>
<dbReference type="Gene3D" id="3.90.70.10">
    <property type="entry name" value="Cysteine proteinases"/>
    <property type="match status" value="1"/>
</dbReference>
<name>A0AAV2IHW2_LYMST</name>
<dbReference type="SMART" id="SM00230">
    <property type="entry name" value="CysPc"/>
    <property type="match status" value="1"/>
</dbReference>